<dbReference type="Gene3D" id="3.40.50.150">
    <property type="entry name" value="Vaccinia Virus protein VP39"/>
    <property type="match status" value="1"/>
</dbReference>
<dbReference type="PROSITE" id="PS51683">
    <property type="entry name" value="SAM_OMT_II"/>
    <property type="match status" value="1"/>
</dbReference>
<dbReference type="PANTHER" id="PTHR43712">
    <property type="entry name" value="PUTATIVE (AFU_ORTHOLOGUE AFUA_4G14580)-RELATED"/>
    <property type="match status" value="1"/>
</dbReference>
<dbReference type="GO" id="GO:0008171">
    <property type="term" value="F:O-methyltransferase activity"/>
    <property type="evidence" value="ECO:0007669"/>
    <property type="project" value="InterPro"/>
</dbReference>
<protein>
    <submittedName>
        <fullName evidence="5">Carminomycin 4-O-methyltransferase</fullName>
        <ecNumber evidence="5">2.1.1.-</ecNumber>
    </submittedName>
</protein>
<dbReference type="RefSeq" id="WP_145272562.1">
    <property type="nucleotide sequence ID" value="NZ_CP036272.1"/>
</dbReference>
<proteinExistence type="predicted"/>
<dbReference type="Proteomes" id="UP000315003">
    <property type="component" value="Chromosome"/>
</dbReference>
<keyword evidence="1 5" id="KW-0489">Methyltransferase</keyword>
<accession>A0A517SVR7</accession>
<gene>
    <name evidence="5" type="primary">dnrK</name>
    <name evidence="5" type="ORF">SV7mr_27290</name>
</gene>
<keyword evidence="2 5" id="KW-0808">Transferase</keyword>
<dbReference type="GO" id="GO:0032259">
    <property type="term" value="P:methylation"/>
    <property type="evidence" value="ECO:0007669"/>
    <property type="project" value="UniProtKB-KW"/>
</dbReference>
<dbReference type="CDD" id="cd02440">
    <property type="entry name" value="AdoMet_MTases"/>
    <property type="match status" value="1"/>
</dbReference>
<dbReference type="OrthoDB" id="9766840at2"/>
<dbReference type="Pfam" id="PF00891">
    <property type="entry name" value="Methyltransf_2"/>
    <property type="match status" value="1"/>
</dbReference>
<dbReference type="PANTHER" id="PTHR43712:SF2">
    <property type="entry name" value="O-METHYLTRANSFERASE CICE"/>
    <property type="match status" value="1"/>
</dbReference>
<evidence type="ECO:0000313" key="6">
    <source>
        <dbReference type="Proteomes" id="UP000315003"/>
    </source>
</evidence>
<evidence type="ECO:0000256" key="1">
    <source>
        <dbReference type="ARBA" id="ARBA00022603"/>
    </source>
</evidence>
<name>A0A517SVR7_9BACT</name>
<dbReference type="InterPro" id="IPR029063">
    <property type="entry name" value="SAM-dependent_MTases_sf"/>
</dbReference>
<dbReference type="InterPro" id="IPR016461">
    <property type="entry name" value="COMT-like"/>
</dbReference>
<keyword evidence="6" id="KW-1185">Reference proteome</keyword>
<dbReference type="EC" id="2.1.1.-" evidence="5"/>
<evidence type="ECO:0000259" key="4">
    <source>
        <dbReference type="Pfam" id="PF00891"/>
    </source>
</evidence>
<evidence type="ECO:0000256" key="2">
    <source>
        <dbReference type="ARBA" id="ARBA00022679"/>
    </source>
</evidence>
<dbReference type="EMBL" id="CP036272">
    <property type="protein sequence ID" value="QDT60211.1"/>
    <property type="molecule type" value="Genomic_DNA"/>
</dbReference>
<feature type="domain" description="O-methyltransferase C-terminal" evidence="4">
    <location>
        <begin position="135"/>
        <end position="325"/>
    </location>
</feature>
<evidence type="ECO:0000313" key="5">
    <source>
        <dbReference type="EMBL" id="QDT60211.1"/>
    </source>
</evidence>
<keyword evidence="3" id="KW-0949">S-adenosyl-L-methionine</keyword>
<sequence length="345" mass="37766">MNLTQLPSQDPAQILRFRDRQFSAELIAVAILRFDFFTWLDGNGATSEAEICSHFRWAQRPADVLLTLCRASGFIETSAAGLTQLTTLGQEFLVAGSAHSLRPYYQPIADSPIVASYETILNTGRPGSWQADADGADWHDSMKDQAFAESFTELMNCRGITFGQQLALALQERVQNHQHVLDVGGGSGIYAATLVARSPHLRGTVLEQSPVDAIAEREIAKHGLADQIKVVSGDMFADPWPSDADIILLSNVLHDWDFPEVEKLLDRCADALKPGGLLVVHEAFIHDDKSGPLPVAEYSALLMNITQGKCYSVAEYADLLAQRGFTCTGLEPTIADRGFFTATKR</sequence>
<evidence type="ECO:0000256" key="3">
    <source>
        <dbReference type="ARBA" id="ARBA00022691"/>
    </source>
</evidence>
<reference evidence="5 6" key="1">
    <citation type="submission" date="2019-02" db="EMBL/GenBank/DDBJ databases">
        <title>Deep-cultivation of Planctomycetes and their phenomic and genomic characterization uncovers novel biology.</title>
        <authorList>
            <person name="Wiegand S."/>
            <person name="Jogler M."/>
            <person name="Boedeker C."/>
            <person name="Pinto D."/>
            <person name="Vollmers J."/>
            <person name="Rivas-Marin E."/>
            <person name="Kohn T."/>
            <person name="Peeters S.H."/>
            <person name="Heuer A."/>
            <person name="Rast P."/>
            <person name="Oberbeckmann S."/>
            <person name="Bunk B."/>
            <person name="Jeske O."/>
            <person name="Meyerdierks A."/>
            <person name="Storesund J.E."/>
            <person name="Kallscheuer N."/>
            <person name="Luecker S."/>
            <person name="Lage O.M."/>
            <person name="Pohl T."/>
            <person name="Merkel B.J."/>
            <person name="Hornburger P."/>
            <person name="Mueller R.-W."/>
            <person name="Bruemmer F."/>
            <person name="Labrenz M."/>
            <person name="Spormann A.M."/>
            <person name="Op den Camp H."/>
            <person name="Overmann J."/>
            <person name="Amann R."/>
            <person name="Jetten M.S.M."/>
            <person name="Mascher T."/>
            <person name="Medema M.H."/>
            <person name="Devos D.P."/>
            <person name="Kaster A.-K."/>
            <person name="Ovreas L."/>
            <person name="Rohde M."/>
            <person name="Galperin M.Y."/>
            <person name="Jogler C."/>
        </authorList>
    </citation>
    <scope>NUCLEOTIDE SEQUENCE [LARGE SCALE GENOMIC DNA]</scope>
    <source>
        <strain evidence="5 6">SV_7m_r</strain>
    </source>
</reference>
<dbReference type="InterPro" id="IPR001077">
    <property type="entry name" value="COMT_C"/>
</dbReference>
<dbReference type="SUPFAM" id="SSF53335">
    <property type="entry name" value="S-adenosyl-L-methionine-dependent methyltransferases"/>
    <property type="match status" value="1"/>
</dbReference>
<organism evidence="5 6">
    <name type="scientific">Stieleria bergensis</name>
    <dbReference type="NCBI Taxonomy" id="2528025"/>
    <lineage>
        <taxon>Bacteria</taxon>
        <taxon>Pseudomonadati</taxon>
        <taxon>Planctomycetota</taxon>
        <taxon>Planctomycetia</taxon>
        <taxon>Pirellulales</taxon>
        <taxon>Pirellulaceae</taxon>
        <taxon>Stieleria</taxon>
    </lineage>
</organism>
<dbReference type="AlphaFoldDB" id="A0A517SVR7"/>